<dbReference type="Proteomes" id="UP000248484">
    <property type="component" value="Chromosome 11"/>
</dbReference>
<accession>A0A2Y9TGZ2</accession>
<name>A0A2Y9TGZ2_PHYMC</name>
<dbReference type="PROSITE" id="PS00061">
    <property type="entry name" value="ADH_SHORT"/>
    <property type="match status" value="1"/>
</dbReference>
<gene>
    <name evidence="4" type="primary">LOC102977728</name>
</gene>
<dbReference type="Gene3D" id="3.40.50.720">
    <property type="entry name" value="NAD(P)-binding Rossmann-like Domain"/>
    <property type="match status" value="1"/>
</dbReference>
<dbReference type="InterPro" id="IPR036291">
    <property type="entry name" value="NAD(P)-bd_dom_sf"/>
</dbReference>
<dbReference type="PRINTS" id="PR00080">
    <property type="entry name" value="SDRFAMILY"/>
</dbReference>
<reference evidence="4" key="1">
    <citation type="submission" date="2025-08" db="UniProtKB">
        <authorList>
            <consortium name="RefSeq"/>
        </authorList>
    </citation>
    <scope>IDENTIFICATION</scope>
    <source>
        <tissue evidence="4">Muscle</tissue>
    </source>
</reference>
<dbReference type="PRINTS" id="PR00081">
    <property type="entry name" value="GDHRDH"/>
</dbReference>
<keyword evidence="2" id="KW-0560">Oxidoreductase</keyword>
<comment type="similarity">
    <text evidence="1">Belongs to the short-chain dehydrogenases/reductases (SDR) family.</text>
</comment>
<evidence type="ECO:0000313" key="4">
    <source>
        <dbReference type="RefSeq" id="XP_023990216.1"/>
    </source>
</evidence>
<dbReference type="OrthoDB" id="1669814at2759"/>
<dbReference type="GO" id="GO:0004090">
    <property type="term" value="F:carbonyl reductase (NADPH) activity"/>
    <property type="evidence" value="ECO:0007669"/>
    <property type="project" value="TreeGrafter"/>
</dbReference>
<evidence type="ECO:0000256" key="2">
    <source>
        <dbReference type="ARBA" id="ARBA00023002"/>
    </source>
</evidence>
<dbReference type="FunFam" id="3.40.50.720:FF:000084">
    <property type="entry name" value="Short-chain dehydrogenase reductase"/>
    <property type="match status" value="1"/>
</dbReference>
<dbReference type="InterPro" id="IPR002347">
    <property type="entry name" value="SDR_fam"/>
</dbReference>
<evidence type="ECO:0000313" key="3">
    <source>
        <dbReference type="Proteomes" id="UP000248484"/>
    </source>
</evidence>
<dbReference type="PANTHER" id="PTHR43943:SF15">
    <property type="entry name" value="DEHYDROGENASE_REDUCTASE MEMBER 2"/>
    <property type="match status" value="1"/>
</dbReference>
<organism evidence="3 4">
    <name type="scientific">Physeter macrocephalus</name>
    <name type="common">Sperm whale</name>
    <name type="synonym">Physeter catodon</name>
    <dbReference type="NCBI Taxonomy" id="9755"/>
    <lineage>
        <taxon>Eukaryota</taxon>
        <taxon>Metazoa</taxon>
        <taxon>Chordata</taxon>
        <taxon>Craniata</taxon>
        <taxon>Vertebrata</taxon>
        <taxon>Euteleostomi</taxon>
        <taxon>Mammalia</taxon>
        <taxon>Eutheria</taxon>
        <taxon>Laurasiatheria</taxon>
        <taxon>Artiodactyla</taxon>
        <taxon>Whippomorpha</taxon>
        <taxon>Cetacea</taxon>
        <taxon>Odontoceti</taxon>
        <taxon>Physeteridae</taxon>
        <taxon>Physeter</taxon>
    </lineage>
</organism>
<proteinExistence type="inferred from homology"/>
<evidence type="ECO:0000256" key="1">
    <source>
        <dbReference type="ARBA" id="ARBA00006484"/>
    </source>
</evidence>
<dbReference type="RefSeq" id="XP_023990216.1">
    <property type="nucleotide sequence ID" value="XM_024134448.1"/>
</dbReference>
<dbReference type="GeneID" id="102977728"/>
<sequence>MASVINEVDSFPRAEFTGKQTSHWPPCRACIPGGLFRPCAGLSVQLSSSGVEQKGILANQVAVVTGPTDGIGFTISRHLAQDGAHVVVSNQKQQNVDLVVAALKGVGLNVMGTVCHVGKGEDREKLVAMVLEHCRGVDFLVCVPGVNPLTESTVWSSEQVWDKILDVNVKSSTLLLSQLLPHMQKRGSVVLVSSVAAYIPLAKIRAYSVSKLALLGLTQTLAVELAPKNICVNCLVPGIINTDCSQMLFEDPTLWNCLERFHGIQRVGWPEDCAELVSFLCSSDASYITGKYIMVPSFSPTSEGYELRAQACLLM</sequence>
<keyword evidence="3" id="KW-1185">Reference proteome</keyword>
<dbReference type="KEGG" id="pcad:102977728"/>
<dbReference type="SUPFAM" id="SSF51735">
    <property type="entry name" value="NAD(P)-binding Rossmann-fold domains"/>
    <property type="match status" value="1"/>
</dbReference>
<dbReference type="InterPro" id="IPR020904">
    <property type="entry name" value="Sc_DH/Rdtase_CS"/>
</dbReference>
<dbReference type="AlphaFoldDB" id="A0A2Y9TGZ2"/>
<dbReference type="InParanoid" id="A0A2Y9TGZ2"/>
<dbReference type="Pfam" id="PF13561">
    <property type="entry name" value="adh_short_C2"/>
    <property type="match status" value="1"/>
</dbReference>
<protein>
    <submittedName>
        <fullName evidence="4">Dehydrogenase/reductase SDR family member 2, mitochondrial</fullName>
    </submittedName>
</protein>
<dbReference type="PANTHER" id="PTHR43943">
    <property type="entry name" value="DEHYDROGENASE/REDUCTASE (SDR FAMILY) MEMBER 4"/>
    <property type="match status" value="1"/>
</dbReference>